<dbReference type="GeneID" id="109467797"/>
<name>A0A6P4YVX9_BRABE</name>
<feature type="region of interest" description="Disordered" evidence="1">
    <location>
        <begin position="73"/>
        <end position="106"/>
    </location>
</feature>
<feature type="region of interest" description="Disordered" evidence="1">
    <location>
        <begin position="23"/>
        <end position="50"/>
    </location>
</feature>
<evidence type="ECO:0000313" key="3">
    <source>
        <dbReference type="RefSeq" id="XP_019621406.1"/>
    </source>
</evidence>
<gene>
    <name evidence="3" type="primary">LOC109467797</name>
</gene>
<dbReference type="RefSeq" id="XP_019621406.1">
    <property type="nucleotide sequence ID" value="XM_019765847.1"/>
</dbReference>
<feature type="compositionally biased region" description="Pro residues" evidence="1">
    <location>
        <begin position="27"/>
        <end position="50"/>
    </location>
</feature>
<sequence>MQALLNVSPFCVFLTDSDPRFGFAPVQPLPPAQPAAPAAPAPPPPPAGPPVPLVPVPAPVLVPVPAAAPLPVPVPAPVPVPPAPPTRRPPRPRLAPPGAPAPGMWRPQRVAGLLSRQATAALFGVKVQLRPPRRMTAITARNRLAVEAAEERRRATI</sequence>
<evidence type="ECO:0000313" key="2">
    <source>
        <dbReference type="Proteomes" id="UP000515135"/>
    </source>
</evidence>
<proteinExistence type="predicted"/>
<reference evidence="3" key="1">
    <citation type="submission" date="2025-08" db="UniProtKB">
        <authorList>
            <consortium name="RefSeq"/>
        </authorList>
    </citation>
    <scope>IDENTIFICATION</scope>
    <source>
        <tissue evidence="3">Gonad</tissue>
    </source>
</reference>
<dbReference type="Proteomes" id="UP000515135">
    <property type="component" value="Unplaced"/>
</dbReference>
<feature type="compositionally biased region" description="Pro residues" evidence="1">
    <location>
        <begin position="73"/>
        <end position="100"/>
    </location>
</feature>
<dbReference type="AlphaFoldDB" id="A0A6P4YVX9"/>
<dbReference type="KEGG" id="bbel:109467797"/>
<keyword evidence="2" id="KW-1185">Reference proteome</keyword>
<organism evidence="2 3">
    <name type="scientific">Branchiostoma belcheri</name>
    <name type="common">Amphioxus</name>
    <dbReference type="NCBI Taxonomy" id="7741"/>
    <lineage>
        <taxon>Eukaryota</taxon>
        <taxon>Metazoa</taxon>
        <taxon>Chordata</taxon>
        <taxon>Cephalochordata</taxon>
        <taxon>Leptocardii</taxon>
        <taxon>Amphioxiformes</taxon>
        <taxon>Branchiostomatidae</taxon>
        <taxon>Branchiostoma</taxon>
    </lineage>
</organism>
<protein>
    <submittedName>
        <fullName evidence="3">Vegetative cell wall protein gp1-like</fullName>
    </submittedName>
</protein>
<evidence type="ECO:0000256" key="1">
    <source>
        <dbReference type="SAM" id="MobiDB-lite"/>
    </source>
</evidence>
<accession>A0A6P4YVX9</accession>